<feature type="compositionally biased region" description="Polar residues" evidence="1">
    <location>
        <begin position="156"/>
        <end position="174"/>
    </location>
</feature>
<keyword evidence="3" id="KW-1185">Reference proteome</keyword>
<evidence type="ECO:0000256" key="1">
    <source>
        <dbReference type="SAM" id="MobiDB-lite"/>
    </source>
</evidence>
<name>A0A5C3QDM4_9AGAR</name>
<proteinExistence type="predicted"/>
<dbReference type="AlphaFoldDB" id="A0A5C3QDM4"/>
<dbReference type="Proteomes" id="UP000305067">
    <property type="component" value="Unassembled WGS sequence"/>
</dbReference>
<evidence type="ECO:0000313" key="2">
    <source>
        <dbReference type="EMBL" id="TFK98268.1"/>
    </source>
</evidence>
<accession>A0A5C3QDM4</accession>
<protein>
    <submittedName>
        <fullName evidence="2">Uncharacterized protein</fullName>
    </submittedName>
</protein>
<dbReference type="EMBL" id="ML178841">
    <property type="protein sequence ID" value="TFK98268.1"/>
    <property type="molecule type" value="Genomic_DNA"/>
</dbReference>
<organism evidence="2 3">
    <name type="scientific">Pterulicium gracile</name>
    <dbReference type="NCBI Taxonomy" id="1884261"/>
    <lineage>
        <taxon>Eukaryota</taxon>
        <taxon>Fungi</taxon>
        <taxon>Dikarya</taxon>
        <taxon>Basidiomycota</taxon>
        <taxon>Agaricomycotina</taxon>
        <taxon>Agaricomycetes</taxon>
        <taxon>Agaricomycetidae</taxon>
        <taxon>Agaricales</taxon>
        <taxon>Pleurotineae</taxon>
        <taxon>Pterulaceae</taxon>
        <taxon>Pterulicium</taxon>
    </lineage>
</organism>
<sequence length="428" mass="47269">MLIQDPSHWEATTMYYVVGVCSTRELCTDTAGPATEALPSRHATPSLNSQKACLETARVLRRFREADSNLRRRRFRDENNVTALSRNASDRQSCNEFPNRSLNLEVPLQYFQCGCTCGAHGRIQEASEALPPDRRRQTTSPQCSERERSDNIMGQRYSSIPESYNTGSETSPTVSLGDENVPPSNLRAPSTSPEQSGDIDVDRTRRHLLESLTCEADSAHLPSITEKEETIPAQQSSTSPTTPNRRKSVRFALPLVETDDTANVRALLSASSSPSISSNTPQSFEEPHPITPLQETNPITITPPPSPRQAFTKCLILTRAKVAGACKGKISKIPVPTRRAIPLVKSGRRASRYHILGADSDPFVSDSNSALLVDEQFDQRYLDSPEEAHAHLPLVTVLSGPVTVKKPKSYARYLDGPKLKVLRTTECY</sequence>
<feature type="compositionally biased region" description="Polar residues" evidence="1">
    <location>
        <begin position="232"/>
        <end position="243"/>
    </location>
</feature>
<feature type="region of interest" description="Disordered" evidence="1">
    <location>
        <begin position="217"/>
        <end position="246"/>
    </location>
</feature>
<evidence type="ECO:0000313" key="3">
    <source>
        <dbReference type="Proteomes" id="UP000305067"/>
    </source>
</evidence>
<feature type="region of interest" description="Disordered" evidence="1">
    <location>
        <begin position="126"/>
        <end position="200"/>
    </location>
</feature>
<gene>
    <name evidence="2" type="ORF">BDV98DRAFT_629215</name>
</gene>
<reference evidence="2 3" key="1">
    <citation type="journal article" date="2019" name="Nat. Ecol. Evol.">
        <title>Megaphylogeny resolves global patterns of mushroom evolution.</title>
        <authorList>
            <person name="Varga T."/>
            <person name="Krizsan K."/>
            <person name="Foldi C."/>
            <person name="Dima B."/>
            <person name="Sanchez-Garcia M."/>
            <person name="Sanchez-Ramirez S."/>
            <person name="Szollosi G.J."/>
            <person name="Szarkandi J.G."/>
            <person name="Papp V."/>
            <person name="Albert L."/>
            <person name="Andreopoulos W."/>
            <person name="Angelini C."/>
            <person name="Antonin V."/>
            <person name="Barry K.W."/>
            <person name="Bougher N.L."/>
            <person name="Buchanan P."/>
            <person name="Buyck B."/>
            <person name="Bense V."/>
            <person name="Catcheside P."/>
            <person name="Chovatia M."/>
            <person name="Cooper J."/>
            <person name="Damon W."/>
            <person name="Desjardin D."/>
            <person name="Finy P."/>
            <person name="Geml J."/>
            <person name="Haridas S."/>
            <person name="Hughes K."/>
            <person name="Justo A."/>
            <person name="Karasinski D."/>
            <person name="Kautmanova I."/>
            <person name="Kiss B."/>
            <person name="Kocsube S."/>
            <person name="Kotiranta H."/>
            <person name="LaButti K.M."/>
            <person name="Lechner B.E."/>
            <person name="Liimatainen K."/>
            <person name="Lipzen A."/>
            <person name="Lukacs Z."/>
            <person name="Mihaltcheva S."/>
            <person name="Morgado L.N."/>
            <person name="Niskanen T."/>
            <person name="Noordeloos M.E."/>
            <person name="Ohm R.A."/>
            <person name="Ortiz-Santana B."/>
            <person name="Ovrebo C."/>
            <person name="Racz N."/>
            <person name="Riley R."/>
            <person name="Savchenko A."/>
            <person name="Shiryaev A."/>
            <person name="Soop K."/>
            <person name="Spirin V."/>
            <person name="Szebenyi C."/>
            <person name="Tomsovsky M."/>
            <person name="Tulloss R.E."/>
            <person name="Uehling J."/>
            <person name="Grigoriev I.V."/>
            <person name="Vagvolgyi C."/>
            <person name="Papp T."/>
            <person name="Martin F.M."/>
            <person name="Miettinen O."/>
            <person name="Hibbett D.S."/>
            <person name="Nagy L.G."/>
        </authorList>
    </citation>
    <scope>NUCLEOTIDE SEQUENCE [LARGE SCALE GENOMIC DNA]</scope>
    <source>
        <strain evidence="2 3">CBS 309.79</strain>
    </source>
</reference>